<dbReference type="Proteomes" id="UP001139104">
    <property type="component" value="Unassembled WGS sequence"/>
</dbReference>
<feature type="transmembrane region" description="Helical" evidence="2">
    <location>
        <begin position="168"/>
        <end position="190"/>
    </location>
</feature>
<feature type="region of interest" description="Disordered" evidence="1">
    <location>
        <begin position="321"/>
        <end position="344"/>
    </location>
</feature>
<organism evidence="3 4">
    <name type="scientific">Candidatus Rhodoblastus alkanivorans</name>
    <dbReference type="NCBI Taxonomy" id="2954117"/>
    <lineage>
        <taxon>Bacteria</taxon>
        <taxon>Pseudomonadati</taxon>
        <taxon>Pseudomonadota</taxon>
        <taxon>Alphaproteobacteria</taxon>
        <taxon>Hyphomicrobiales</taxon>
        <taxon>Rhodoblastaceae</taxon>
        <taxon>Rhodoblastus</taxon>
    </lineage>
</organism>
<feature type="transmembrane region" description="Helical" evidence="2">
    <location>
        <begin position="123"/>
        <end position="147"/>
    </location>
</feature>
<protein>
    <submittedName>
        <fullName evidence="3">UPF0104 family protein</fullName>
    </submittedName>
</protein>
<evidence type="ECO:0000313" key="4">
    <source>
        <dbReference type="Proteomes" id="UP001139104"/>
    </source>
</evidence>
<proteinExistence type="predicted"/>
<feature type="transmembrane region" description="Helical" evidence="2">
    <location>
        <begin position="49"/>
        <end position="71"/>
    </location>
</feature>
<keyword evidence="2" id="KW-0472">Membrane</keyword>
<evidence type="ECO:0000256" key="2">
    <source>
        <dbReference type="SAM" id="Phobius"/>
    </source>
</evidence>
<evidence type="ECO:0000256" key="1">
    <source>
        <dbReference type="SAM" id="MobiDB-lite"/>
    </source>
</evidence>
<feature type="transmembrane region" description="Helical" evidence="2">
    <location>
        <begin position="210"/>
        <end position="232"/>
    </location>
</feature>
<dbReference type="EMBL" id="JAIVFP010000001">
    <property type="protein sequence ID" value="MCI4682263.1"/>
    <property type="molecule type" value="Genomic_DNA"/>
</dbReference>
<name>A0ABS9Z3R3_9HYPH</name>
<gene>
    <name evidence="3" type="ORF">K2U94_05740</name>
</gene>
<feature type="transmembrane region" description="Helical" evidence="2">
    <location>
        <begin position="281"/>
        <end position="306"/>
    </location>
</feature>
<keyword evidence="2" id="KW-1133">Transmembrane helix</keyword>
<comment type="caution">
    <text evidence="3">The sequence shown here is derived from an EMBL/GenBank/DDBJ whole genome shotgun (WGS) entry which is preliminary data.</text>
</comment>
<sequence length="344" mass="36993">MKRNLDYIWPALGFAAVLVSFWLLFQEFRGQSLGPQLIAAFEAIPMHRYALAFGATVVAYVALAYYDWIALLHLNVRHISWRFIAACSFTTYALSHNIGASVVSGAMVRYRGYATKGLKAAQVAVLVAVCSLTFLLGELLVGGIALLMRPRALAQLDDLLPAFLTHPATARVIGLACLGVVALYIAGSLVKMPSLTLSGVRIAYPKWGIVVRQLIAAPAEILGAAGIIYYALPAAGNPGFLVVVAVFIFSFSAALASNAPGGLGVFEIVFLKSMPGSPQDGVLAALLLFRLLYLLIPLGIAIFVVLNFERRRLAEAIEHHHHMAEGKAQPAGEKEREKLGQAPK</sequence>
<accession>A0ABS9Z3R3</accession>
<feature type="transmembrane region" description="Helical" evidence="2">
    <location>
        <begin position="83"/>
        <end position="103"/>
    </location>
</feature>
<dbReference type="RefSeq" id="WP_243068810.1">
    <property type="nucleotide sequence ID" value="NZ_JAIVFK010000040.1"/>
</dbReference>
<reference evidence="3" key="1">
    <citation type="journal article" date="2022" name="ISME J.">
        <title>Identification of active gaseous-alkane degraders at natural gas seeps.</title>
        <authorList>
            <person name="Farhan Ul Haque M."/>
            <person name="Hernandez M."/>
            <person name="Crombie A.T."/>
            <person name="Murrell J.C."/>
        </authorList>
    </citation>
    <scope>NUCLEOTIDE SEQUENCE</scope>
    <source>
        <strain evidence="3">PC2</strain>
    </source>
</reference>
<keyword evidence="2" id="KW-0812">Transmembrane</keyword>
<feature type="compositionally biased region" description="Basic and acidic residues" evidence="1">
    <location>
        <begin position="332"/>
        <end position="344"/>
    </location>
</feature>
<feature type="transmembrane region" description="Helical" evidence="2">
    <location>
        <begin position="239"/>
        <end position="261"/>
    </location>
</feature>
<keyword evidence="4" id="KW-1185">Reference proteome</keyword>
<feature type="transmembrane region" description="Helical" evidence="2">
    <location>
        <begin position="7"/>
        <end position="25"/>
    </location>
</feature>
<evidence type="ECO:0000313" key="3">
    <source>
        <dbReference type="EMBL" id="MCI4682263.1"/>
    </source>
</evidence>